<feature type="region of interest" description="Disordered" evidence="1">
    <location>
        <begin position="122"/>
        <end position="159"/>
    </location>
</feature>
<evidence type="ECO:0000256" key="1">
    <source>
        <dbReference type="SAM" id="MobiDB-lite"/>
    </source>
</evidence>
<organism evidence="2 3">
    <name type="scientific">Phanerochaete sordida</name>
    <dbReference type="NCBI Taxonomy" id="48140"/>
    <lineage>
        <taxon>Eukaryota</taxon>
        <taxon>Fungi</taxon>
        <taxon>Dikarya</taxon>
        <taxon>Basidiomycota</taxon>
        <taxon>Agaricomycotina</taxon>
        <taxon>Agaricomycetes</taxon>
        <taxon>Polyporales</taxon>
        <taxon>Phanerochaetaceae</taxon>
        <taxon>Phanerochaete</taxon>
    </lineage>
</organism>
<evidence type="ECO:0000313" key="3">
    <source>
        <dbReference type="Proteomes" id="UP000703269"/>
    </source>
</evidence>
<dbReference type="Proteomes" id="UP000703269">
    <property type="component" value="Unassembled WGS sequence"/>
</dbReference>
<dbReference type="AlphaFoldDB" id="A0A9P3GFW5"/>
<sequence length="390" mass="42343">MPPPRLWPRTEFTDHPGLGRRAVEAYVGAPPSGKPKVWCTKCLENVQREQHRRGLPSGDALWYDTVLCEELRGCGWFPYRPATGLHHLINCPAAGQSEETRKRAEQELRGRNQRRTMLHKKTVPAGSNNTSTFSSQSWRNKRYQSRQDEARTAPLPDAMPTLEDHVSVTFAQEPEVNIRADATDPQLGDPSTAHGPDAYEALLADTLHLRLPAEPPPNDSFLATTDAGGDLAGDPFLSEFLDWAPFSLAEAAPVPWSGAGMGAPDGALPGDAYMPQEPSQSPHAAPYCPFPAGGGLADHGNVFPHPADPAPMGLWPGEGNAYWRGDHIGAPSPTQSPPPWQTPNPDEVLLCLLLERYHLRNSLLALPYYPGAPWNYGAPGPAIPQGSPLG</sequence>
<name>A0A9P3GFW5_9APHY</name>
<gene>
    <name evidence="2" type="ORF">PsYK624_103280</name>
</gene>
<protein>
    <submittedName>
        <fullName evidence="2">Uncharacterized protein</fullName>
    </submittedName>
</protein>
<proteinExistence type="predicted"/>
<feature type="compositionally biased region" description="Polar residues" evidence="1">
    <location>
        <begin position="125"/>
        <end position="138"/>
    </location>
</feature>
<dbReference type="EMBL" id="BPQB01000038">
    <property type="protein sequence ID" value="GJE94160.1"/>
    <property type="molecule type" value="Genomic_DNA"/>
</dbReference>
<evidence type="ECO:0000313" key="2">
    <source>
        <dbReference type="EMBL" id="GJE94160.1"/>
    </source>
</evidence>
<accession>A0A9P3GFW5</accession>
<keyword evidence="3" id="KW-1185">Reference proteome</keyword>
<comment type="caution">
    <text evidence="2">The sequence shown here is derived from an EMBL/GenBank/DDBJ whole genome shotgun (WGS) entry which is preliminary data.</text>
</comment>
<reference evidence="2 3" key="1">
    <citation type="submission" date="2021-08" db="EMBL/GenBank/DDBJ databases">
        <title>Draft Genome Sequence of Phanerochaete sordida strain YK-624.</title>
        <authorList>
            <person name="Mori T."/>
            <person name="Dohra H."/>
            <person name="Suzuki T."/>
            <person name="Kawagishi H."/>
            <person name="Hirai H."/>
        </authorList>
    </citation>
    <scope>NUCLEOTIDE SEQUENCE [LARGE SCALE GENOMIC DNA]</scope>
    <source>
        <strain evidence="2 3">YK-624</strain>
    </source>
</reference>